<evidence type="ECO:0008006" key="2">
    <source>
        <dbReference type="Google" id="ProtNLM"/>
    </source>
</evidence>
<dbReference type="InterPro" id="IPR011990">
    <property type="entry name" value="TPR-like_helical_dom_sf"/>
</dbReference>
<proteinExistence type="predicted"/>
<evidence type="ECO:0000313" key="1">
    <source>
        <dbReference type="EMBL" id="GAI67734.1"/>
    </source>
</evidence>
<dbReference type="Gene3D" id="1.25.40.10">
    <property type="entry name" value="Tetratricopeptide repeat domain"/>
    <property type="match status" value="1"/>
</dbReference>
<dbReference type="SUPFAM" id="SSF48452">
    <property type="entry name" value="TPR-like"/>
    <property type="match status" value="1"/>
</dbReference>
<gene>
    <name evidence="1" type="ORF">S12H4_08879</name>
</gene>
<feature type="non-terminal residue" evidence="1">
    <location>
        <position position="243"/>
    </location>
</feature>
<dbReference type="EMBL" id="BARW01003499">
    <property type="protein sequence ID" value="GAI67734.1"/>
    <property type="molecule type" value="Genomic_DNA"/>
</dbReference>
<accession>X1SIX9</accession>
<comment type="caution">
    <text evidence="1">The sequence shown here is derived from an EMBL/GenBank/DDBJ whole genome shotgun (WGS) entry which is preliminary data.</text>
</comment>
<sequence length="243" mass="28370">MVKKSDLKKLNTIIQEGNEFKNLRKYNKAVEKYLEALRFVEEKVKEPEEREVETTNIKSQIDQIYSVEIIDIIETASNFINNNDFDNAYKTFDEAGRIADKIVDKGLRDYEVNEINYIINKTKIEESLFQAETIKKEEQYDRAISMLRDTLNAAKEFYMEDLESELIKKIENSINETYSKKVNLLVEKANQLKVSGDLDSALKTFSESLKLTENYYESQLKDTEITNLISLINQIYSNKVKPI</sequence>
<dbReference type="InterPro" id="IPR019734">
    <property type="entry name" value="TPR_rpt"/>
</dbReference>
<reference evidence="1" key="1">
    <citation type="journal article" date="2014" name="Front. Microbiol.">
        <title>High frequency of phylogenetically diverse reductive dehalogenase-homologous genes in deep subseafloor sedimentary metagenomes.</title>
        <authorList>
            <person name="Kawai M."/>
            <person name="Futagami T."/>
            <person name="Toyoda A."/>
            <person name="Takaki Y."/>
            <person name="Nishi S."/>
            <person name="Hori S."/>
            <person name="Arai W."/>
            <person name="Tsubouchi T."/>
            <person name="Morono Y."/>
            <person name="Uchiyama I."/>
            <person name="Ito T."/>
            <person name="Fujiyama A."/>
            <person name="Inagaki F."/>
            <person name="Takami H."/>
        </authorList>
    </citation>
    <scope>NUCLEOTIDE SEQUENCE</scope>
    <source>
        <strain evidence="1">Expedition CK06-06</strain>
    </source>
</reference>
<dbReference type="AlphaFoldDB" id="X1SIX9"/>
<protein>
    <recommendedName>
        <fullName evidence="2">Tetratricopeptide repeat protein</fullName>
    </recommendedName>
</protein>
<name>X1SIX9_9ZZZZ</name>
<dbReference type="SMART" id="SM00028">
    <property type="entry name" value="TPR"/>
    <property type="match status" value="2"/>
</dbReference>
<organism evidence="1">
    <name type="scientific">marine sediment metagenome</name>
    <dbReference type="NCBI Taxonomy" id="412755"/>
    <lineage>
        <taxon>unclassified sequences</taxon>
        <taxon>metagenomes</taxon>
        <taxon>ecological metagenomes</taxon>
    </lineage>
</organism>